<dbReference type="EMBL" id="AGBW02011731">
    <property type="protein sequence ID" value="OWR46210.1"/>
    <property type="molecule type" value="Genomic_DNA"/>
</dbReference>
<dbReference type="InParanoid" id="A0A212EXI8"/>
<keyword evidence="2" id="KW-1185">Reference proteome</keyword>
<gene>
    <name evidence="1" type="ORF">KGM_200754</name>
</gene>
<comment type="caution">
    <text evidence="1">The sequence shown here is derived from an EMBL/GenBank/DDBJ whole genome shotgun (WGS) entry which is preliminary data.</text>
</comment>
<sequence>MVHHDHLTKFVLPRALQSKRVTKVAYHFNDIFLTIGEQCIPQSDNAKDEIGLSFAISGLVVGAVYA</sequence>
<organism evidence="1 2">
    <name type="scientific">Danaus plexippus plexippus</name>
    <dbReference type="NCBI Taxonomy" id="278856"/>
    <lineage>
        <taxon>Eukaryota</taxon>
        <taxon>Metazoa</taxon>
        <taxon>Ecdysozoa</taxon>
        <taxon>Arthropoda</taxon>
        <taxon>Hexapoda</taxon>
        <taxon>Insecta</taxon>
        <taxon>Pterygota</taxon>
        <taxon>Neoptera</taxon>
        <taxon>Endopterygota</taxon>
        <taxon>Lepidoptera</taxon>
        <taxon>Glossata</taxon>
        <taxon>Ditrysia</taxon>
        <taxon>Papilionoidea</taxon>
        <taxon>Nymphalidae</taxon>
        <taxon>Danainae</taxon>
        <taxon>Danaini</taxon>
        <taxon>Danaina</taxon>
        <taxon>Danaus</taxon>
        <taxon>Danaus</taxon>
    </lineage>
</organism>
<evidence type="ECO:0000313" key="1">
    <source>
        <dbReference type="EMBL" id="OWR46210.1"/>
    </source>
</evidence>
<dbReference type="KEGG" id="dpl:KGM_200754"/>
<protein>
    <submittedName>
        <fullName evidence="1">Uncharacterized protein</fullName>
    </submittedName>
</protein>
<evidence type="ECO:0000313" key="2">
    <source>
        <dbReference type="Proteomes" id="UP000007151"/>
    </source>
</evidence>
<proteinExistence type="predicted"/>
<dbReference type="Proteomes" id="UP000007151">
    <property type="component" value="Unassembled WGS sequence"/>
</dbReference>
<name>A0A212EXI8_DANPL</name>
<dbReference type="AlphaFoldDB" id="A0A212EXI8"/>
<accession>A0A212EXI8</accession>
<reference evidence="1 2" key="1">
    <citation type="journal article" date="2011" name="Cell">
        <title>The monarch butterfly genome yields insights into long-distance migration.</title>
        <authorList>
            <person name="Zhan S."/>
            <person name="Merlin C."/>
            <person name="Boore J.L."/>
            <person name="Reppert S.M."/>
        </authorList>
    </citation>
    <scope>NUCLEOTIDE SEQUENCE [LARGE SCALE GENOMIC DNA]</scope>
    <source>
        <strain evidence="1">F-2</strain>
    </source>
</reference>